<comment type="caution">
    <text evidence="4">The sequence shown here is derived from an EMBL/GenBank/DDBJ whole genome shotgun (WGS) entry which is preliminary data.</text>
</comment>
<dbReference type="Gene3D" id="3.50.50.60">
    <property type="entry name" value="FAD/NAD(P)-binding domain"/>
    <property type="match status" value="1"/>
</dbReference>
<dbReference type="PANTHER" id="PTHR11552">
    <property type="entry name" value="GLUCOSE-METHANOL-CHOLINE GMC OXIDOREDUCTASE"/>
    <property type="match status" value="1"/>
</dbReference>
<dbReference type="RefSeq" id="WP_212991231.1">
    <property type="nucleotide sequence ID" value="NZ_BAABEA010000002.1"/>
</dbReference>
<dbReference type="SUPFAM" id="SSF51905">
    <property type="entry name" value="FAD/NAD(P)-binding domain"/>
    <property type="match status" value="1"/>
</dbReference>
<dbReference type="InterPro" id="IPR000172">
    <property type="entry name" value="GMC_OxRdtase_N"/>
</dbReference>
<keyword evidence="2" id="KW-0274">FAD</keyword>
<proteinExistence type="inferred from homology"/>
<reference evidence="4" key="1">
    <citation type="submission" date="2021-03" db="EMBL/GenBank/DDBJ databases">
        <title>Whole genome shotgun sequence of Actinoplanes auranticolor NBRC 12245.</title>
        <authorList>
            <person name="Komaki H."/>
            <person name="Tamura T."/>
        </authorList>
    </citation>
    <scope>NUCLEOTIDE SEQUENCE</scope>
    <source>
        <strain evidence="4">NBRC 12245</strain>
    </source>
</reference>
<dbReference type="AlphaFoldDB" id="A0A919SI43"/>
<gene>
    <name evidence="4" type="ORF">Aau02nite_53130</name>
</gene>
<protein>
    <submittedName>
        <fullName evidence="4">Oxidoreductase</fullName>
    </submittedName>
</protein>
<keyword evidence="5" id="KW-1185">Reference proteome</keyword>
<dbReference type="EMBL" id="BOQL01000042">
    <property type="protein sequence ID" value="GIM72847.1"/>
    <property type="molecule type" value="Genomic_DNA"/>
</dbReference>
<evidence type="ECO:0000256" key="2">
    <source>
        <dbReference type="PIRSR" id="PIRSR000137-2"/>
    </source>
</evidence>
<accession>A0A919SI43</accession>
<dbReference type="Pfam" id="PF05199">
    <property type="entry name" value="GMC_oxred_C"/>
    <property type="match status" value="1"/>
</dbReference>
<dbReference type="InterPro" id="IPR007867">
    <property type="entry name" value="GMC_OxRtase_C"/>
</dbReference>
<comment type="cofactor">
    <cofactor evidence="2">
        <name>FAD</name>
        <dbReference type="ChEBI" id="CHEBI:57692"/>
    </cofactor>
</comment>
<dbReference type="SUPFAM" id="SSF54373">
    <property type="entry name" value="FAD-linked reductases, C-terminal domain"/>
    <property type="match status" value="1"/>
</dbReference>
<sequence>MVVVGGGTAGAVVASRLSADPGMRVCLVEGGPSDVGDDRVLQLRNWLSLLESEYDYDYPTVEQPRGNSFIRHSRAKVLGGCSSHNTMISFLPPPEDFRDWVDAGAQGWSYEEMLPLWQRLAVQIQPVAPKDRNGLTEAFVASCHTALGVPVHDDFNAEPFADGTGFFPVAYYPETGVRSSSSVAYLHPYLDRPNLTVLTDTWAYHLDTDGGRVTGVRVRDRDGVDSTLTAGHEYVLSAGAIDTPRLLLLSGIGPAAQLSSLGIDVALDLPGVGEHLLDHPESLILWEAARPVPPETAMDSDAGLFVRRDAGDPRPDLMFHLYQIPFTTNTERLGYDVPAHGFGMTPNIPRPRSHGRLWLTSADPQVKPALDFGYFTDPDGYDEQTIIAGLRIARQVAATEPFRSWIAREIAPGPELQTDAELSAYGRAAHHTVYHPAGTCRMGAADDPAAVVDPQLRVRGLANVRIADASVFPTMTSVNPVVTVLMIGERAADLIAESSS</sequence>
<comment type="similarity">
    <text evidence="1">Belongs to the GMC oxidoreductase family.</text>
</comment>
<dbReference type="Pfam" id="PF00732">
    <property type="entry name" value="GMC_oxred_N"/>
    <property type="match status" value="1"/>
</dbReference>
<feature type="domain" description="Glucose-methanol-choline oxidoreductase N-terminal" evidence="3">
    <location>
        <begin position="239"/>
        <end position="253"/>
    </location>
</feature>
<feature type="binding site" evidence="2">
    <location>
        <position position="77"/>
    </location>
    <ligand>
        <name>FAD</name>
        <dbReference type="ChEBI" id="CHEBI:57692"/>
    </ligand>
</feature>
<dbReference type="Gene3D" id="3.30.410.40">
    <property type="match status" value="1"/>
</dbReference>
<evidence type="ECO:0000259" key="3">
    <source>
        <dbReference type="PROSITE" id="PS00624"/>
    </source>
</evidence>
<name>A0A919SI43_9ACTN</name>
<evidence type="ECO:0000256" key="1">
    <source>
        <dbReference type="ARBA" id="ARBA00010790"/>
    </source>
</evidence>
<dbReference type="GO" id="GO:0050660">
    <property type="term" value="F:flavin adenine dinucleotide binding"/>
    <property type="evidence" value="ECO:0007669"/>
    <property type="project" value="InterPro"/>
</dbReference>
<evidence type="ECO:0000313" key="5">
    <source>
        <dbReference type="Proteomes" id="UP000681340"/>
    </source>
</evidence>
<dbReference type="PANTHER" id="PTHR11552:SF152">
    <property type="entry name" value="OXIDASE (CODA), PUTATIVE (AFU_ORTHOLOGUE AFUA_8G04090)-RELATED"/>
    <property type="match status" value="1"/>
</dbReference>
<dbReference type="InterPro" id="IPR012132">
    <property type="entry name" value="GMC_OxRdtase"/>
</dbReference>
<dbReference type="InterPro" id="IPR036188">
    <property type="entry name" value="FAD/NAD-bd_sf"/>
</dbReference>
<dbReference type="PROSITE" id="PS00624">
    <property type="entry name" value="GMC_OXRED_2"/>
    <property type="match status" value="1"/>
</dbReference>
<organism evidence="4 5">
    <name type="scientific">Actinoplanes auranticolor</name>
    <dbReference type="NCBI Taxonomy" id="47988"/>
    <lineage>
        <taxon>Bacteria</taxon>
        <taxon>Bacillati</taxon>
        <taxon>Actinomycetota</taxon>
        <taxon>Actinomycetes</taxon>
        <taxon>Micromonosporales</taxon>
        <taxon>Micromonosporaceae</taxon>
        <taxon>Actinoplanes</taxon>
    </lineage>
</organism>
<evidence type="ECO:0000313" key="4">
    <source>
        <dbReference type="EMBL" id="GIM72847.1"/>
    </source>
</evidence>
<keyword evidence="2" id="KW-0285">Flavoprotein</keyword>
<dbReference type="GO" id="GO:0016614">
    <property type="term" value="F:oxidoreductase activity, acting on CH-OH group of donors"/>
    <property type="evidence" value="ECO:0007669"/>
    <property type="project" value="InterPro"/>
</dbReference>
<dbReference type="Proteomes" id="UP000681340">
    <property type="component" value="Unassembled WGS sequence"/>
</dbReference>
<dbReference type="PIRSF" id="PIRSF000137">
    <property type="entry name" value="Alcohol_oxidase"/>
    <property type="match status" value="1"/>
</dbReference>